<protein>
    <recommendedName>
        <fullName evidence="4">Chemotaxis protein CheA</fullName>
        <ecNumber evidence="3">2.7.13.3</ecNumber>
    </recommendedName>
</protein>
<evidence type="ECO:0000313" key="16">
    <source>
        <dbReference type="Proteomes" id="UP000185739"/>
    </source>
</evidence>
<evidence type="ECO:0000256" key="14">
    <source>
        <dbReference type="SAM" id="MobiDB-lite"/>
    </source>
</evidence>
<dbReference type="InterPro" id="IPR036097">
    <property type="entry name" value="HisK_dim/P_sf"/>
</dbReference>
<dbReference type="InterPro" id="IPR004358">
    <property type="entry name" value="Sig_transdc_His_kin-like_C"/>
</dbReference>
<dbReference type="InterPro" id="IPR036890">
    <property type="entry name" value="HATPase_C_sf"/>
</dbReference>
<name>A0A1H5VZ77_9RHOO</name>
<keyword evidence="9" id="KW-0547">Nucleotide-binding</keyword>
<dbReference type="Gene3D" id="1.20.120.160">
    <property type="entry name" value="HPT domain"/>
    <property type="match status" value="1"/>
</dbReference>
<dbReference type="InterPro" id="IPR002545">
    <property type="entry name" value="CheW-lke_dom"/>
</dbReference>
<dbReference type="InterPro" id="IPR037006">
    <property type="entry name" value="CheA-like_homodim_sf"/>
</dbReference>
<dbReference type="CDD" id="cd00088">
    <property type="entry name" value="HPT"/>
    <property type="match status" value="1"/>
</dbReference>
<keyword evidence="5" id="KW-0963">Cytoplasm</keyword>
<dbReference type="GO" id="GO:0005737">
    <property type="term" value="C:cytoplasm"/>
    <property type="evidence" value="ECO:0007669"/>
    <property type="project" value="UniProtKB-SubCell"/>
</dbReference>
<dbReference type="EC" id="2.7.13.3" evidence="3"/>
<dbReference type="InterPro" id="IPR015162">
    <property type="entry name" value="CheY-binding"/>
</dbReference>
<comment type="subcellular location">
    <subcellularLocation>
        <location evidence="2">Cytoplasm</location>
    </subcellularLocation>
</comment>
<dbReference type="OrthoDB" id="9146932at2"/>
<evidence type="ECO:0000256" key="12">
    <source>
        <dbReference type="ARBA" id="ARBA00023012"/>
    </source>
</evidence>
<dbReference type="CDD" id="cd00731">
    <property type="entry name" value="CheA_reg"/>
    <property type="match status" value="1"/>
</dbReference>
<dbReference type="Pfam" id="PF09078">
    <property type="entry name" value="CheY-binding"/>
    <property type="match status" value="1"/>
</dbReference>
<evidence type="ECO:0000256" key="5">
    <source>
        <dbReference type="ARBA" id="ARBA00022490"/>
    </source>
</evidence>
<dbReference type="InterPro" id="IPR036061">
    <property type="entry name" value="CheW-like_dom_sf"/>
</dbReference>
<organism evidence="15 16">
    <name type="scientific">Thauera chlorobenzoica</name>
    <dbReference type="NCBI Taxonomy" id="96773"/>
    <lineage>
        <taxon>Bacteria</taxon>
        <taxon>Pseudomonadati</taxon>
        <taxon>Pseudomonadota</taxon>
        <taxon>Betaproteobacteria</taxon>
        <taxon>Rhodocyclales</taxon>
        <taxon>Zoogloeaceae</taxon>
        <taxon>Thauera</taxon>
    </lineage>
</organism>
<evidence type="ECO:0000313" key="15">
    <source>
        <dbReference type="EMBL" id="APR03297.1"/>
    </source>
</evidence>
<dbReference type="RefSeq" id="WP_075146935.1">
    <property type="nucleotide sequence ID" value="NZ_CP018839.1"/>
</dbReference>
<dbReference type="SUPFAM" id="SSF50341">
    <property type="entry name" value="CheW-like"/>
    <property type="match status" value="1"/>
</dbReference>
<evidence type="ECO:0000256" key="4">
    <source>
        <dbReference type="ARBA" id="ARBA00021495"/>
    </source>
</evidence>
<evidence type="ECO:0000256" key="11">
    <source>
        <dbReference type="ARBA" id="ARBA00022840"/>
    </source>
</evidence>
<feature type="region of interest" description="Disordered" evidence="14">
    <location>
        <begin position="693"/>
        <end position="716"/>
    </location>
</feature>
<evidence type="ECO:0000256" key="13">
    <source>
        <dbReference type="ARBA" id="ARBA00035100"/>
    </source>
</evidence>
<dbReference type="PANTHER" id="PTHR43395">
    <property type="entry name" value="SENSOR HISTIDINE KINASE CHEA"/>
    <property type="match status" value="1"/>
</dbReference>
<keyword evidence="10 15" id="KW-0418">Kinase</keyword>
<dbReference type="InterPro" id="IPR036641">
    <property type="entry name" value="HPT_dom_sf"/>
</dbReference>
<evidence type="ECO:0000256" key="6">
    <source>
        <dbReference type="ARBA" id="ARBA00022500"/>
    </source>
</evidence>
<dbReference type="Gene3D" id="2.30.30.40">
    <property type="entry name" value="SH3 Domains"/>
    <property type="match status" value="1"/>
</dbReference>
<keyword evidence="7" id="KW-0597">Phosphoprotein</keyword>
<dbReference type="CDD" id="cd16916">
    <property type="entry name" value="HATPase_CheA-like"/>
    <property type="match status" value="1"/>
</dbReference>
<keyword evidence="16" id="KW-1185">Reference proteome</keyword>
<dbReference type="AlphaFoldDB" id="A0A1H5VZ77"/>
<evidence type="ECO:0000256" key="9">
    <source>
        <dbReference type="ARBA" id="ARBA00022741"/>
    </source>
</evidence>
<dbReference type="Pfam" id="PF01627">
    <property type="entry name" value="Hpt"/>
    <property type="match status" value="1"/>
</dbReference>
<dbReference type="GO" id="GO:0006935">
    <property type="term" value="P:chemotaxis"/>
    <property type="evidence" value="ECO:0007669"/>
    <property type="project" value="UniProtKB-KW"/>
</dbReference>
<dbReference type="InterPro" id="IPR008207">
    <property type="entry name" value="Sig_transdc_His_kin_Hpt_dom"/>
</dbReference>
<keyword evidence="12" id="KW-0902">Two-component regulatory system</keyword>
<reference evidence="15 16" key="1">
    <citation type="submission" date="2016-12" db="EMBL/GenBank/DDBJ databases">
        <title>Complete genome sequence of Thauera chlorobenzoica, a Betaproteobacterium degrading haloaromatics anaerobically to CO2 and halides.</title>
        <authorList>
            <person name="Goris T."/>
            <person name="Mergelsberg M."/>
            <person name="Boll M."/>
        </authorList>
    </citation>
    <scope>NUCLEOTIDE SEQUENCE [LARGE SCALE GENOMIC DNA]</scope>
    <source>
        <strain evidence="15 16">3CB1</strain>
    </source>
</reference>
<accession>A0A1H5VZ77</accession>
<dbReference type="NCBIfam" id="NF007835">
    <property type="entry name" value="PRK10547.1"/>
    <property type="match status" value="1"/>
</dbReference>
<dbReference type="InterPro" id="IPR004105">
    <property type="entry name" value="CheA-like_dim"/>
</dbReference>
<evidence type="ECO:0000256" key="1">
    <source>
        <dbReference type="ARBA" id="ARBA00000085"/>
    </source>
</evidence>
<dbReference type="PROSITE" id="PS50894">
    <property type="entry name" value="HPT"/>
    <property type="match status" value="1"/>
</dbReference>
<proteinExistence type="predicted"/>
<dbReference type="SMART" id="SM00387">
    <property type="entry name" value="HATPase_c"/>
    <property type="match status" value="1"/>
</dbReference>
<sequence length="716" mass="75848">MDISEFLDSFFEEAVELLADMEGHLLELDCSAPDPEQLNAIFRAAHSIKGGAGAFGFQRLQETTHIFENLLDHARRGELTLRKDIVDLFLETKDMLQDQLEAYRSGGEPDQAAFERICRVLQQLALEEIGKGAGEPGSAPAQAVEAPPPPPPPPVVAEPVATEPAMAGGAGGHGERRLQVSLLGVPAKDRALLLEELAHLGTLCAQQGGDARYDIELLTAVDADDIEAVLYFIIEAEQLQITPLAAAPAASGAAPAPAVTAAPAPAAAVVPAPAPVPPAAPEAAKPAAGKAAPAKAAAAAKGGSESSSIRVPVEKVDQIINLVGELIITQSMLEQTASGLDDVTHTALLNDMGVLQRNARDLQEAVMSIRMVPMDYVFSRYPRLVRDLAGKLDKDIELVTEGESTELDRSLTERIIDPLTHLVRNSLDHGIEPPAVREAAGKPRCGRLTLSAQHQGGNILIEVSDDGAGLNRDKLLAKAREKGLAVADTMSDDEVWQLIFAPGFSTAEQVSDVSGRGVGMDVVKRNIQSMGGRVEIFSRLGEGTTTRIVLPLTLAILEGMSIRVGEEVFVLPLSAVLESLQPRAEELHSMGGDDVVLKVRGEYLSVIPVHEALAVDGACTDPVGCIAVIVQAEGRRHALLVDELIGQQQVVVKNLETNYRKVPGVSAATILGDGRVALILDIGGLHRLSRAAKTSAATPGRAQEVRKTSTKEVETL</sequence>
<dbReference type="Pfam" id="PF02518">
    <property type="entry name" value="HATPase_c"/>
    <property type="match status" value="1"/>
</dbReference>
<dbReference type="Gene3D" id="3.30.70.400">
    <property type="entry name" value="CheY-binding domain of CheA"/>
    <property type="match status" value="1"/>
</dbReference>
<feature type="region of interest" description="Disordered" evidence="14">
    <location>
        <begin position="131"/>
        <end position="157"/>
    </location>
</feature>
<dbReference type="SMART" id="SM00260">
    <property type="entry name" value="CheW"/>
    <property type="match status" value="1"/>
</dbReference>
<dbReference type="Gene3D" id="1.10.287.560">
    <property type="entry name" value="Histidine kinase CheA-like, homodimeric domain"/>
    <property type="match status" value="1"/>
</dbReference>
<dbReference type="GO" id="GO:0005524">
    <property type="term" value="F:ATP binding"/>
    <property type="evidence" value="ECO:0007669"/>
    <property type="project" value="UniProtKB-KW"/>
</dbReference>
<gene>
    <name evidence="15" type="ORF">Tchl_0425</name>
</gene>
<dbReference type="PRINTS" id="PR00344">
    <property type="entry name" value="BCTRLSENSOR"/>
</dbReference>
<dbReference type="Proteomes" id="UP000185739">
    <property type="component" value="Chromosome"/>
</dbReference>
<keyword evidence="6" id="KW-0145">Chemotaxis</keyword>
<dbReference type="SUPFAM" id="SSF47226">
    <property type="entry name" value="Histidine-containing phosphotransfer domain, HPT domain"/>
    <property type="match status" value="1"/>
</dbReference>
<dbReference type="GO" id="GO:0000155">
    <property type="term" value="F:phosphorelay sensor kinase activity"/>
    <property type="evidence" value="ECO:0007669"/>
    <property type="project" value="InterPro"/>
</dbReference>
<dbReference type="InterPro" id="IPR005467">
    <property type="entry name" value="His_kinase_dom"/>
</dbReference>
<comment type="catalytic activity">
    <reaction evidence="1">
        <text>ATP + protein L-histidine = ADP + protein N-phospho-L-histidine.</text>
        <dbReference type="EC" id="2.7.13.3"/>
    </reaction>
</comment>
<dbReference type="SUPFAM" id="SSF47384">
    <property type="entry name" value="Homodimeric domain of signal transducing histidine kinase"/>
    <property type="match status" value="1"/>
</dbReference>
<dbReference type="PANTHER" id="PTHR43395:SF10">
    <property type="entry name" value="CHEMOTAXIS PROTEIN CHEA"/>
    <property type="match status" value="1"/>
</dbReference>
<dbReference type="EMBL" id="CP018839">
    <property type="protein sequence ID" value="APR03297.1"/>
    <property type="molecule type" value="Genomic_DNA"/>
</dbReference>
<dbReference type="Pfam" id="PF01584">
    <property type="entry name" value="CheW"/>
    <property type="match status" value="1"/>
</dbReference>
<dbReference type="FunFam" id="3.30.565.10:FF:000016">
    <property type="entry name" value="Chemotaxis protein CheA, putative"/>
    <property type="match status" value="1"/>
</dbReference>
<dbReference type="Gene3D" id="3.30.565.10">
    <property type="entry name" value="Histidine kinase-like ATPase, C-terminal domain"/>
    <property type="match status" value="1"/>
</dbReference>
<dbReference type="PROSITE" id="PS50851">
    <property type="entry name" value="CHEW"/>
    <property type="match status" value="1"/>
</dbReference>
<evidence type="ECO:0000256" key="3">
    <source>
        <dbReference type="ARBA" id="ARBA00012438"/>
    </source>
</evidence>
<dbReference type="KEGG" id="tcl:Tchl_0425"/>
<dbReference type="FunFam" id="2.30.30.40:FF:000048">
    <property type="entry name" value="Chemotaxis protein CheA, putative"/>
    <property type="match status" value="1"/>
</dbReference>
<dbReference type="Pfam" id="PF02895">
    <property type="entry name" value="H-kinase_dim"/>
    <property type="match status" value="1"/>
</dbReference>
<dbReference type="SUPFAM" id="SSF55052">
    <property type="entry name" value="CheY-binding domain of CheA"/>
    <property type="match status" value="1"/>
</dbReference>
<evidence type="ECO:0000256" key="10">
    <source>
        <dbReference type="ARBA" id="ARBA00022777"/>
    </source>
</evidence>
<dbReference type="SMART" id="SM01231">
    <property type="entry name" value="H-kinase_dim"/>
    <property type="match status" value="1"/>
</dbReference>
<keyword evidence="8" id="KW-0808">Transferase</keyword>
<dbReference type="SMART" id="SM00073">
    <property type="entry name" value="HPT"/>
    <property type="match status" value="1"/>
</dbReference>
<comment type="function">
    <text evidence="13">Involved in the transmission of sensory signals from the chemoreceptors to the flagellar motors. CheA is autophosphorylated; it can transfer its phosphate group to either CheB or CheY.</text>
</comment>
<dbReference type="InterPro" id="IPR051315">
    <property type="entry name" value="Bact_Chemotaxis_CheA"/>
</dbReference>
<keyword evidence="11" id="KW-0067">ATP-binding</keyword>
<dbReference type="STRING" id="96773.Tchl_0425"/>
<feature type="compositionally biased region" description="Basic and acidic residues" evidence="14">
    <location>
        <begin position="703"/>
        <end position="716"/>
    </location>
</feature>
<dbReference type="PROSITE" id="PS50109">
    <property type="entry name" value="HIS_KIN"/>
    <property type="match status" value="1"/>
</dbReference>
<dbReference type="SUPFAM" id="SSF55874">
    <property type="entry name" value="ATPase domain of HSP90 chaperone/DNA topoisomerase II/histidine kinase"/>
    <property type="match status" value="1"/>
</dbReference>
<dbReference type="InterPro" id="IPR003594">
    <property type="entry name" value="HATPase_dom"/>
</dbReference>
<evidence type="ECO:0000256" key="8">
    <source>
        <dbReference type="ARBA" id="ARBA00022679"/>
    </source>
</evidence>
<evidence type="ECO:0000256" key="2">
    <source>
        <dbReference type="ARBA" id="ARBA00004496"/>
    </source>
</evidence>
<dbReference type="InterPro" id="IPR035891">
    <property type="entry name" value="CheY-binding_CheA"/>
</dbReference>
<feature type="compositionally biased region" description="Pro residues" evidence="14">
    <location>
        <begin position="146"/>
        <end position="156"/>
    </location>
</feature>
<evidence type="ECO:0000256" key="7">
    <source>
        <dbReference type="ARBA" id="ARBA00022553"/>
    </source>
</evidence>